<dbReference type="PANTHER" id="PTHR34980">
    <property type="entry name" value="INNER MEMBRANE PROTEIN-RELATED-RELATED"/>
    <property type="match status" value="1"/>
</dbReference>
<dbReference type="Pfam" id="PF05656">
    <property type="entry name" value="DUF805"/>
    <property type="match status" value="1"/>
</dbReference>
<dbReference type="AlphaFoldDB" id="A0A3A3EQ02"/>
<sequence>MTVSENVYQAPEANLASASTETTTLTMKEILFSFNGRIPRKTYWYSFLGIIVASFVFMFLVALLTAGNETAISVITLIFYIPLMWVSLAVQVKRWHDRNKSGWWVLIGLVPVIGGIWALIENGFLAGDEAENRFGKPTSL</sequence>
<keyword evidence="1" id="KW-0472">Membrane</keyword>
<protein>
    <submittedName>
        <fullName evidence="2">DUF805 domain-containing protein</fullName>
    </submittedName>
</protein>
<gene>
    <name evidence="2" type="ORF">D4741_10355</name>
</gene>
<organism evidence="2 3">
    <name type="scientific">Pseudoalteromonas gelatinilytica</name>
    <dbReference type="NCBI Taxonomy" id="1703256"/>
    <lineage>
        <taxon>Bacteria</taxon>
        <taxon>Pseudomonadati</taxon>
        <taxon>Pseudomonadota</taxon>
        <taxon>Gammaproteobacteria</taxon>
        <taxon>Alteromonadales</taxon>
        <taxon>Pseudoalteromonadaceae</taxon>
        <taxon>Pseudoalteromonas</taxon>
    </lineage>
</organism>
<feature type="transmembrane region" description="Helical" evidence="1">
    <location>
        <begin position="102"/>
        <end position="120"/>
    </location>
</feature>
<feature type="transmembrane region" description="Helical" evidence="1">
    <location>
        <begin position="70"/>
        <end position="90"/>
    </location>
</feature>
<reference evidence="2 3" key="1">
    <citation type="submission" date="2018-09" db="EMBL/GenBank/DDBJ databases">
        <title>Identification of marine bacteria producing industrial enzymes.</title>
        <authorList>
            <person name="Cheng T.H."/>
            <person name="Saidin J."/>
            <person name="Muhd D.D."/>
            <person name="Isa M.N.M."/>
            <person name="Bakar M.F.A."/>
            <person name="Ismail N."/>
        </authorList>
    </citation>
    <scope>NUCLEOTIDE SEQUENCE [LARGE SCALE GENOMIC DNA]</scope>
    <source>
        <strain evidence="2 3">MNAD 1.6</strain>
    </source>
</reference>
<evidence type="ECO:0000256" key="1">
    <source>
        <dbReference type="SAM" id="Phobius"/>
    </source>
</evidence>
<comment type="caution">
    <text evidence="2">The sequence shown here is derived from an EMBL/GenBank/DDBJ whole genome shotgun (WGS) entry which is preliminary data.</text>
</comment>
<dbReference type="Proteomes" id="UP000265938">
    <property type="component" value="Unassembled WGS sequence"/>
</dbReference>
<dbReference type="InterPro" id="IPR008523">
    <property type="entry name" value="DUF805"/>
</dbReference>
<keyword evidence="1" id="KW-1133">Transmembrane helix</keyword>
<accession>A0A3A3EQ02</accession>
<keyword evidence="1" id="KW-0812">Transmembrane</keyword>
<evidence type="ECO:0000313" key="2">
    <source>
        <dbReference type="EMBL" id="RJF35373.1"/>
    </source>
</evidence>
<name>A0A3A3EQ02_9GAMM</name>
<evidence type="ECO:0000313" key="3">
    <source>
        <dbReference type="Proteomes" id="UP000265938"/>
    </source>
</evidence>
<feature type="transmembrane region" description="Helical" evidence="1">
    <location>
        <begin position="43"/>
        <end position="64"/>
    </location>
</feature>
<dbReference type="PANTHER" id="PTHR34980:SF1">
    <property type="entry name" value="INNER MEMBRANE PROTEIN"/>
    <property type="match status" value="1"/>
</dbReference>
<dbReference type="GO" id="GO:0005886">
    <property type="term" value="C:plasma membrane"/>
    <property type="evidence" value="ECO:0007669"/>
    <property type="project" value="TreeGrafter"/>
</dbReference>
<proteinExistence type="predicted"/>
<dbReference type="EMBL" id="QYSE01000002">
    <property type="protein sequence ID" value="RJF35373.1"/>
    <property type="molecule type" value="Genomic_DNA"/>
</dbReference>